<dbReference type="InterPro" id="IPR003945">
    <property type="entry name" value="NU5C-like"/>
</dbReference>
<evidence type="ECO:0000256" key="15">
    <source>
        <dbReference type="ARBA" id="ARBA00031027"/>
    </source>
</evidence>
<keyword evidence="7" id="KW-0999">Mitochondrion inner membrane</keyword>
<comment type="subcellular location">
    <subcellularLocation>
        <location evidence="1">Mitochondrion inner membrane</location>
        <topology evidence="1">Multi-pass membrane protein</topology>
    </subcellularLocation>
</comment>
<dbReference type="EMBL" id="LC416626">
    <property type="protein sequence ID" value="BBF98441.1"/>
    <property type="molecule type" value="Genomic_DNA"/>
</dbReference>
<feature type="transmembrane region" description="Helical" evidence="17">
    <location>
        <begin position="119"/>
        <end position="137"/>
    </location>
</feature>
<keyword evidence="13 20" id="KW-0496">Mitochondrion</keyword>
<geneLocation type="mitochondrion" evidence="20"/>
<reference evidence="20" key="1">
    <citation type="journal article" date="2018" name="Mitochondrial DNA Part B Resour">
        <title>Complete mitochondrial genome sequences of a deep-sea holothurian species of the genus Scotoplanes (Elasipodida: Elpidiidae).</title>
        <authorList>
            <person name="Takano T."/>
            <person name="Ijichi M."/>
            <person name="Itoh H."/>
            <person name="Fukuda H."/>
            <person name="Yoshizawa S."/>
        </authorList>
    </citation>
    <scope>NUCLEOTIDE SEQUENCE</scope>
</reference>
<evidence type="ECO:0000256" key="4">
    <source>
        <dbReference type="ARBA" id="ARBA00022448"/>
    </source>
</evidence>
<dbReference type="GO" id="GO:0008137">
    <property type="term" value="F:NADH dehydrogenase (ubiquinone) activity"/>
    <property type="evidence" value="ECO:0007669"/>
    <property type="project" value="UniProtKB-EC"/>
</dbReference>
<evidence type="ECO:0000256" key="1">
    <source>
        <dbReference type="ARBA" id="ARBA00004448"/>
    </source>
</evidence>
<evidence type="ECO:0000259" key="18">
    <source>
        <dbReference type="Pfam" id="PF00361"/>
    </source>
</evidence>
<evidence type="ECO:0000256" key="16">
    <source>
        <dbReference type="ARBA" id="ARBA00049551"/>
    </source>
</evidence>
<keyword evidence="10 17" id="KW-1133">Transmembrane helix</keyword>
<evidence type="ECO:0000256" key="3">
    <source>
        <dbReference type="ARBA" id="ARBA00021096"/>
    </source>
</evidence>
<feature type="transmembrane region" description="Helical" evidence="17">
    <location>
        <begin position="177"/>
        <end position="197"/>
    </location>
</feature>
<feature type="transmembrane region" description="Helical" evidence="17">
    <location>
        <begin position="416"/>
        <end position="438"/>
    </location>
</feature>
<feature type="transmembrane region" description="Helical" evidence="17">
    <location>
        <begin position="459"/>
        <end position="480"/>
    </location>
</feature>
<gene>
    <name evidence="20" type="primary">ND5</name>
</gene>
<dbReference type="PANTHER" id="PTHR42829:SF2">
    <property type="entry name" value="NADH-UBIQUINONE OXIDOREDUCTASE CHAIN 5"/>
    <property type="match status" value="1"/>
</dbReference>
<feature type="transmembrane region" description="Helical" evidence="17">
    <location>
        <begin position="86"/>
        <end position="107"/>
    </location>
</feature>
<evidence type="ECO:0000256" key="11">
    <source>
        <dbReference type="ARBA" id="ARBA00023027"/>
    </source>
</evidence>
<protein>
    <recommendedName>
        <fullName evidence="3">NADH-ubiquinone oxidoreductase chain 5</fullName>
        <ecNumber evidence="2">7.1.1.2</ecNumber>
    </recommendedName>
    <alternativeName>
        <fullName evidence="15">NADH dehydrogenase subunit 5</fullName>
    </alternativeName>
</protein>
<dbReference type="InterPro" id="IPR010934">
    <property type="entry name" value="NADH_DH_su5_C"/>
</dbReference>
<evidence type="ECO:0000256" key="13">
    <source>
        <dbReference type="ARBA" id="ARBA00023128"/>
    </source>
</evidence>
<evidence type="ECO:0000259" key="19">
    <source>
        <dbReference type="Pfam" id="PF06455"/>
    </source>
</evidence>
<sequence length="607" mass="69143">MYNLSLISLFITLLTFFLLTTGLFLPNNPLNTPSIYNNNNYLYLNIMKFLSFISFINIIIFSLNPFTNIVHITEWFPTFINNNFSIFLDLYFIFFSSTAIIVSWSIVEFSIYYLNTDPFSNNFFRLLFLFILNMLILTSANNLFLFFIGWEGVGFLSFLLISWWISRQNANNAAIQAIIYNRIGDIGILILIVFILINSNSWDLLSISTFWNILSPSWKNFIFFSILLAAIGKSAQFGLHPWLPSAMEGPTPVSALLHSSTMVVAGIFLLVRTTSLINPTPLFLSICLILGSLTSIFAATSAIMQHDIKKIIAYSTTSQLGLMVISIGLNQPLLAIFHICTHAFFKAMLFLCSGSIIHSFNNEQDLRKIWNLNLNLPITSACLSLGSLALMGIPFLSGFYSKDLILENLSHSPINIISFILIFISISLTVIYSFRIFIFSFNSTGYITISPINEENNNLINPLLRLGFGSIFIGWFIISINFNENFLFTLPILKLIIPLILICSTLYSNIVLTNTVYSWNNIFFSNSWFFQFFCHSQFNKNLSNLSLLLSNRTFDRGWLNILGPQNISNFSYYITQSTQLTQSGYINQYLLSFILIFSSISLIFFLI</sequence>
<feature type="transmembrane region" description="Helical" evidence="17">
    <location>
        <begin position="46"/>
        <end position="66"/>
    </location>
</feature>
<proteinExistence type="predicted"/>
<comment type="catalytic activity">
    <reaction evidence="16">
        <text>a ubiquinone + NADH + 5 H(+)(in) = a ubiquinol + NAD(+) + 4 H(+)(out)</text>
        <dbReference type="Rhea" id="RHEA:29091"/>
        <dbReference type="Rhea" id="RHEA-COMP:9565"/>
        <dbReference type="Rhea" id="RHEA-COMP:9566"/>
        <dbReference type="ChEBI" id="CHEBI:15378"/>
        <dbReference type="ChEBI" id="CHEBI:16389"/>
        <dbReference type="ChEBI" id="CHEBI:17976"/>
        <dbReference type="ChEBI" id="CHEBI:57540"/>
        <dbReference type="ChEBI" id="CHEBI:57945"/>
        <dbReference type="EC" id="7.1.1.2"/>
    </reaction>
</comment>
<evidence type="ECO:0000256" key="9">
    <source>
        <dbReference type="ARBA" id="ARBA00022982"/>
    </source>
</evidence>
<dbReference type="EC" id="7.1.1.2" evidence="2"/>
<evidence type="ECO:0000256" key="14">
    <source>
        <dbReference type="ARBA" id="ARBA00023136"/>
    </source>
</evidence>
<feature type="transmembrane region" description="Helical" evidence="17">
    <location>
        <begin position="143"/>
        <end position="165"/>
    </location>
</feature>
<keyword evidence="14 17" id="KW-0472">Membrane</keyword>
<evidence type="ECO:0000256" key="12">
    <source>
        <dbReference type="ARBA" id="ARBA00023075"/>
    </source>
</evidence>
<accession>A0A3G9GWI8</accession>
<dbReference type="InterPro" id="IPR001750">
    <property type="entry name" value="ND/Mrp_TM"/>
</dbReference>
<keyword evidence="6 17" id="KW-0812">Transmembrane</keyword>
<evidence type="ECO:0000313" key="20">
    <source>
        <dbReference type="EMBL" id="BBF98441.1"/>
    </source>
</evidence>
<name>A0A3G9GWI8_9ECHN</name>
<dbReference type="GO" id="GO:0005743">
    <property type="term" value="C:mitochondrial inner membrane"/>
    <property type="evidence" value="ECO:0007669"/>
    <property type="project" value="UniProtKB-SubCell"/>
</dbReference>
<dbReference type="PRINTS" id="PR01434">
    <property type="entry name" value="NADHDHGNASE5"/>
</dbReference>
<evidence type="ECO:0000256" key="5">
    <source>
        <dbReference type="ARBA" id="ARBA00022660"/>
    </source>
</evidence>
<dbReference type="GO" id="GO:0015990">
    <property type="term" value="P:electron transport coupled proton transport"/>
    <property type="evidence" value="ECO:0007669"/>
    <property type="project" value="TreeGrafter"/>
</dbReference>
<organism evidence="20">
    <name type="scientific">Scotoplanes sp. H8</name>
    <dbReference type="NCBI Taxonomy" id="2302362"/>
    <lineage>
        <taxon>Eukaryota</taxon>
        <taxon>Metazoa</taxon>
        <taxon>Echinodermata</taxon>
        <taxon>Eleutherozoa</taxon>
        <taxon>Echinozoa</taxon>
        <taxon>Holothuroidea</taxon>
        <taxon>Aspidochirotacea</taxon>
        <taxon>Elasipodida</taxon>
        <taxon>Elpidiidae</taxon>
        <taxon>Scotoplanes</taxon>
    </lineage>
</organism>
<evidence type="ECO:0000256" key="7">
    <source>
        <dbReference type="ARBA" id="ARBA00022792"/>
    </source>
</evidence>
<dbReference type="GO" id="GO:0003954">
    <property type="term" value="F:NADH dehydrogenase activity"/>
    <property type="evidence" value="ECO:0007669"/>
    <property type="project" value="TreeGrafter"/>
</dbReference>
<keyword evidence="12" id="KW-0830">Ubiquinone</keyword>
<feature type="transmembrane region" description="Helical" evidence="17">
    <location>
        <begin position="217"/>
        <end position="239"/>
    </location>
</feature>
<feature type="transmembrane region" description="Helical" evidence="17">
    <location>
        <begin position="372"/>
        <end position="396"/>
    </location>
</feature>
<feature type="transmembrane region" description="Helical" evidence="17">
    <location>
        <begin position="251"/>
        <end position="271"/>
    </location>
</feature>
<evidence type="ECO:0000256" key="8">
    <source>
        <dbReference type="ARBA" id="ARBA00022967"/>
    </source>
</evidence>
<evidence type="ECO:0000256" key="2">
    <source>
        <dbReference type="ARBA" id="ARBA00012944"/>
    </source>
</evidence>
<keyword evidence="8" id="KW-1278">Translocase</keyword>
<keyword evidence="4" id="KW-0813">Transport</keyword>
<evidence type="ECO:0000256" key="6">
    <source>
        <dbReference type="ARBA" id="ARBA00022692"/>
    </source>
</evidence>
<feature type="transmembrane region" description="Helical" evidence="17">
    <location>
        <begin position="283"/>
        <end position="304"/>
    </location>
</feature>
<feature type="transmembrane region" description="Helical" evidence="17">
    <location>
        <begin position="486"/>
        <end position="507"/>
    </location>
</feature>
<dbReference type="Pfam" id="PF00361">
    <property type="entry name" value="Proton_antipo_M"/>
    <property type="match status" value="1"/>
</dbReference>
<feature type="transmembrane region" description="Helical" evidence="17">
    <location>
        <begin position="586"/>
        <end position="606"/>
    </location>
</feature>
<keyword evidence="5" id="KW-0679">Respiratory chain</keyword>
<keyword evidence="11" id="KW-0520">NAD</keyword>
<dbReference type="PANTHER" id="PTHR42829">
    <property type="entry name" value="NADH-UBIQUINONE OXIDOREDUCTASE CHAIN 5"/>
    <property type="match status" value="1"/>
</dbReference>
<feature type="domain" description="NADH:quinone oxidoreductase/Mrp antiporter transmembrane" evidence="18">
    <location>
        <begin position="140"/>
        <end position="421"/>
    </location>
</feature>
<feature type="domain" description="NADH dehydrogenase subunit 5 C-terminal" evidence="19">
    <location>
        <begin position="432"/>
        <end position="602"/>
    </location>
</feature>
<evidence type="ECO:0000256" key="10">
    <source>
        <dbReference type="ARBA" id="ARBA00022989"/>
    </source>
</evidence>
<dbReference type="AlphaFoldDB" id="A0A3G9GWI8"/>
<evidence type="ECO:0000256" key="17">
    <source>
        <dbReference type="SAM" id="Phobius"/>
    </source>
</evidence>
<feature type="transmembrane region" description="Helical" evidence="17">
    <location>
        <begin position="6"/>
        <end position="25"/>
    </location>
</feature>
<dbReference type="GO" id="GO:0042773">
    <property type="term" value="P:ATP synthesis coupled electron transport"/>
    <property type="evidence" value="ECO:0007669"/>
    <property type="project" value="InterPro"/>
</dbReference>
<dbReference type="Pfam" id="PF06455">
    <property type="entry name" value="NADH5_C"/>
    <property type="match status" value="1"/>
</dbReference>
<keyword evidence="9" id="KW-0249">Electron transport</keyword>